<proteinExistence type="predicted"/>
<gene>
    <name evidence="1" type="ORF">LY90DRAFT_675396</name>
</gene>
<name>A0A1Y2AMR9_9FUNG</name>
<dbReference type="EMBL" id="MCOG01000229">
    <property type="protein sequence ID" value="ORY23851.1"/>
    <property type="molecule type" value="Genomic_DNA"/>
</dbReference>
<evidence type="ECO:0000313" key="1">
    <source>
        <dbReference type="EMBL" id="ORY23851.1"/>
    </source>
</evidence>
<protein>
    <submittedName>
        <fullName evidence="1">Uncharacterized protein</fullName>
    </submittedName>
</protein>
<keyword evidence="2" id="KW-1185">Reference proteome</keyword>
<dbReference type="Proteomes" id="UP000193920">
    <property type="component" value="Unassembled WGS sequence"/>
</dbReference>
<sequence length="134" mass="15943">MSEDIQKIINSTNYWDLKVLDFNCSFFGDEVVIFIENDENTSWKISFRVCKSVKYETDAAWSKTWRKGKGYVREMNSQQLGYYCQDITVQENNEYEGFYNVTFDLSIMTGKIICKEINVECLPNKQLNFFWNKE</sequence>
<dbReference type="AlphaFoldDB" id="A0A1Y2AMR9"/>
<dbReference type="OrthoDB" id="10347632at2759"/>
<accession>A0A1Y2AMR9</accession>
<reference evidence="1 2" key="1">
    <citation type="submission" date="2016-08" db="EMBL/GenBank/DDBJ databases">
        <title>A Parts List for Fungal Cellulosomes Revealed by Comparative Genomics.</title>
        <authorList>
            <consortium name="DOE Joint Genome Institute"/>
            <person name="Haitjema C.H."/>
            <person name="Gilmore S.P."/>
            <person name="Henske J.K."/>
            <person name="Solomon K.V."/>
            <person name="De Groot R."/>
            <person name="Kuo A."/>
            <person name="Mondo S.J."/>
            <person name="Salamov A.A."/>
            <person name="Labutti K."/>
            <person name="Zhao Z."/>
            <person name="Chiniquy J."/>
            <person name="Barry K."/>
            <person name="Brewer H.M."/>
            <person name="Purvine S.O."/>
            <person name="Wright A.T."/>
            <person name="Boxma B."/>
            <person name="Van Alen T."/>
            <person name="Hackstein J.H."/>
            <person name="Baker S.E."/>
            <person name="Grigoriev I.V."/>
            <person name="O'Malley M.A."/>
        </authorList>
    </citation>
    <scope>NUCLEOTIDE SEQUENCE [LARGE SCALE GENOMIC DNA]</scope>
    <source>
        <strain evidence="1 2">G1</strain>
    </source>
</reference>
<evidence type="ECO:0000313" key="2">
    <source>
        <dbReference type="Proteomes" id="UP000193920"/>
    </source>
</evidence>
<organism evidence="1 2">
    <name type="scientific">Neocallimastix californiae</name>
    <dbReference type="NCBI Taxonomy" id="1754190"/>
    <lineage>
        <taxon>Eukaryota</taxon>
        <taxon>Fungi</taxon>
        <taxon>Fungi incertae sedis</taxon>
        <taxon>Chytridiomycota</taxon>
        <taxon>Chytridiomycota incertae sedis</taxon>
        <taxon>Neocallimastigomycetes</taxon>
        <taxon>Neocallimastigales</taxon>
        <taxon>Neocallimastigaceae</taxon>
        <taxon>Neocallimastix</taxon>
    </lineage>
</organism>
<comment type="caution">
    <text evidence="1">The sequence shown here is derived from an EMBL/GenBank/DDBJ whole genome shotgun (WGS) entry which is preliminary data.</text>
</comment>